<keyword evidence="1" id="KW-0175">Coiled coil</keyword>
<feature type="compositionally biased region" description="Polar residues" evidence="2">
    <location>
        <begin position="171"/>
        <end position="203"/>
    </location>
</feature>
<sequence>MTLSIPQFPSSILTPDAPGPPRDDIATYLRQNRSKQKAARRANPKRSADKYQAATLAQQEALRAREKLEERERLRREVGEKLASSVNPSHSLRNLDASPVPKVLKEESEEVDSRERRVGEEGEMLPFDINDRNWLNENLRMDMSETSADAEAMEVEEGNGSLFCPMEDVSTHLSTPSAQRFQPNQQSQLGYPSQQGQSTNSGHPNQQGQIIQPGQVAPMAPMQRTTRRSIDPGQTPRHFSVQRDDNRQRDDMSRQRYDHARNPDVMRDDTPLGRSPSAKFNQPNQSIQTGQTIQPNQQFQTNQSYQDNQPEQTFPTQTLDLTSTSARKRKREAISTYADMSTILKSLERLDQQQTLDLASRDSEIMRLKLQLSDLRSLTTTHETASSHMSRRGETMAQQTASLRTQVSELRRFKVDAEYKIHELEDSLEQKEAEIQAAEDWTADKATVEDKMCDKEAQLAQAQEQVSRFMDAFHREAALRQELVKKLESGERFNGKLAKDLKKKNEEIRRGSEGRERYIKLSGAVRGLFTYIQMETMSSDKFGDVGKALKRVRDLVFDDDERVDGGGDGK</sequence>
<feature type="compositionally biased region" description="Basic and acidic residues" evidence="2">
    <location>
        <begin position="71"/>
        <end position="80"/>
    </location>
</feature>
<feature type="region of interest" description="Disordered" evidence="2">
    <location>
        <begin position="1"/>
        <end position="53"/>
    </location>
</feature>
<name>A0A4Z1NIG4_9PEZI</name>
<evidence type="ECO:0000313" key="4">
    <source>
        <dbReference type="Proteomes" id="UP000298493"/>
    </source>
</evidence>
<protein>
    <submittedName>
        <fullName evidence="3">Aldo-keto reductase</fullName>
    </submittedName>
</protein>
<feature type="coiled-coil region" evidence="1">
    <location>
        <begin position="414"/>
        <end position="441"/>
    </location>
</feature>
<comment type="caution">
    <text evidence="3">The sequence shown here is derived from an EMBL/GenBank/DDBJ whole genome shotgun (WGS) entry which is preliminary data.</text>
</comment>
<dbReference type="AlphaFoldDB" id="A0A4Z1NIG4"/>
<proteinExistence type="predicted"/>
<evidence type="ECO:0000313" key="3">
    <source>
        <dbReference type="EMBL" id="TID14329.1"/>
    </source>
</evidence>
<feature type="region of interest" description="Disordered" evidence="2">
    <location>
        <begin position="301"/>
        <end position="329"/>
    </location>
</feature>
<feature type="compositionally biased region" description="Polar residues" evidence="2">
    <location>
        <begin position="301"/>
        <end position="325"/>
    </location>
</feature>
<accession>A0A4Z1NIG4</accession>
<dbReference type="Proteomes" id="UP000298493">
    <property type="component" value="Unassembled WGS sequence"/>
</dbReference>
<feature type="region of interest" description="Disordered" evidence="2">
    <location>
        <begin position="71"/>
        <end position="98"/>
    </location>
</feature>
<feature type="region of interest" description="Disordered" evidence="2">
    <location>
        <begin position="162"/>
        <end position="286"/>
    </location>
</feature>
<feature type="compositionally biased region" description="Basic and acidic residues" evidence="2">
    <location>
        <begin position="241"/>
        <end position="271"/>
    </location>
</feature>
<evidence type="ECO:0000256" key="1">
    <source>
        <dbReference type="SAM" id="Coils"/>
    </source>
</evidence>
<feature type="compositionally biased region" description="Polar residues" evidence="2">
    <location>
        <begin position="1"/>
        <end position="13"/>
    </location>
</feature>
<dbReference type="EMBL" id="SNSC02000023">
    <property type="protein sequence ID" value="TID14329.1"/>
    <property type="molecule type" value="Genomic_DNA"/>
</dbReference>
<reference evidence="3 4" key="1">
    <citation type="submission" date="2019-04" db="EMBL/GenBank/DDBJ databases">
        <title>High contiguity whole genome sequence and gene annotation resource for two Venturia nashicola isolates.</title>
        <authorList>
            <person name="Prokchorchik M."/>
            <person name="Won K."/>
            <person name="Lee Y."/>
            <person name="Choi E.D."/>
            <person name="Segonzac C."/>
            <person name="Sohn K.H."/>
        </authorList>
    </citation>
    <scope>NUCLEOTIDE SEQUENCE [LARGE SCALE GENOMIC DNA]</scope>
    <source>
        <strain evidence="3 4">PRI2</strain>
    </source>
</reference>
<keyword evidence="4" id="KW-1185">Reference proteome</keyword>
<feature type="compositionally biased region" description="Low complexity" evidence="2">
    <location>
        <begin position="204"/>
        <end position="215"/>
    </location>
</feature>
<feature type="compositionally biased region" description="Basic residues" evidence="2">
    <location>
        <begin position="32"/>
        <end position="44"/>
    </location>
</feature>
<organism evidence="3 4">
    <name type="scientific">Venturia nashicola</name>
    <dbReference type="NCBI Taxonomy" id="86259"/>
    <lineage>
        <taxon>Eukaryota</taxon>
        <taxon>Fungi</taxon>
        <taxon>Dikarya</taxon>
        <taxon>Ascomycota</taxon>
        <taxon>Pezizomycotina</taxon>
        <taxon>Dothideomycetes</taxon>
        <taxon>Pleosporomycetidae</taxon>
        <taxon>Venturiales</taxon>
        <taxon>Venturiaceae</taxon>
        <taxon>Venturia</taxon>
    </lineage>
</organism>
<evidence type="ECO:0000256" key="2">
    <source>
        <dbReference type="SAM" id="MobiDB-lite"/>
    </source>
</evidence>
<gene>
    <name evidence="3" type="ORF">E6O75_ATG09408</name>
</gene>